<dbReference type="AlphaFoldDB" id="A0AAV4PCY3"/>
<comment type="caution">
    <text evidence="2">The sequence shown here is derived from an EMBL/GenBank/DDBJ whole genome shotgun (WGS) entry which is preliminary data.</text>
</comment>
<evidence type="ECO:0000313" key="2">
    <source>
        <dbReference type="EMBL" id="GIX94459.1"/>
    </source>
</evidence>
<feature type="coiled-coil region" evidence="1">
    <location>
        <begin position="47"/>
        <end position="74"/>
    </location>
</feature>
<dbReference type="Proteomes" id="UP001054945">
    <property type="component" value="Unassembled WGS sequence"/>
</dbReference>
<reference evidence="2 3" key="1">
    <citation type="submission" date="2021-06" db="EMBL/GenBank/DDBJ databases">
        <title>Caerostris extrusa draft genome.</title>
        <authorList>
            <person name="Kono N."/>
            <person name="Arakawa K."/>
        </authorList>
    </citation>
    <scope>NUCLEOTIDE SEQUENCE [LARGE SCALE GENOMIC DNA]</scope>
</reference>
<accession>A0AAV4PCY3</accession>
<proteinExistence type="predicted"/>
<organism evidence="2 3">
    <name type="scientific">Caerostris extrusa</name>
    <name type="common">Bark spider</name>
    <name type="synonym">Caerostris bankana</name>
    <dbReference type="NCBI Taxonomy" id="172846"/>
    <lineage>
        <taxon>Eukaryota</taxon>
        <taxon>Metazoa</taxon>
        <taxon>Ecdysozoa</taxon>
        <taxon>Arthropoda</taxon>
        <taxon>Chelicerata</taxon>
        <taxon>Arachnida</taxon>
        <taxon>Araneae</taxon>
        <taxon>Araneomorphae</taxon>
        <taxon>Entelegynae</taxon>
        <taxon>Araneoidea</taxon>
        <taxon>Araneidae</taxon>
        <taxon>Caerostris</taxon>
    </lineage>
</organism>
<dbReference type="Gene3D" id="6.10.250.1380">
    <property type="match status" value="1"/>
</dbReference>
<dbReference type="EMBL" id="BPLR01004377">
    <property type="protein sequence ID" value="GIX94459.1"/>
    <property type="molecule type" value="Genomic_DNA"/>
</dbReference>
<keyword evidence="1" id="KW-0175">Coiled coil</keyword>
<keyword evidence="3" id="KW-1185">Reference proteome</keyword>
<name>A0AAV4PCY3_CAEEX</name>
<evidence type="ECO:0000313" key="3">
    <source>
        <dbReference type="Proteomes" id="UP001054945"/>
    </source>
</evidence>
<evidence type="ECO:0000256" key="1">
    <source>
        <dbReference type="SAM" id="Coils"/>
    </source>
</evidence>
<protein>
    <submittedName>
        <fullName evidence="2">Uncharacterized protein</fullName>
    </submittedName>
</protein>
<sequence>MEIAVDKIEALLKDADASLNKILFQIEYGLAQKTGVQLKLAEILPCADELKQEFEQIKNEVEVLVQTQEEIKNKIGKELDIVCKKLMDLQRKSRYESEQSRATATLVKIRMATLEAR</sequence>
<gene>
    <name evidence="2" type="ORF">CEXT_264181</name>
</gene>